<evidence type="ECO:0000313" key="2">
    <source>
        <dbReference type="Proteomes" id="UP001218188"/>
    </source>
</evidence>
<reference evidence="1" key="1">
    <citation type="submission" date="2023-03" db="EMBL/GenBank/DDBJ databases">
        <title>Massive genome expansion in bonnet fungi (Mycena s.s.) driven by repeated elements and novel gene families across ecological guilds.</title>
        <authorList>
            <consortium name="Lawrence Berkeley National Laboratory"/>
            <person name="Harder C.B."/>
            <person name="Miyauchi S."/>
            <person name="Viragh M."/>
            <person name="Kuo A."/>
            <person name="Thoen E."/>
            <person name="Andreopoulos B."/>
            <person name="Lu D."/>
            <person name="Skrede I."/>
            <person name="Drula E."/>
            <person name="Henrissat B."/>
            <person name="Morin E."/>
            <person name="Kohler A."/>
            <person name="Barry K."/>
            <person name="LaButti K."/>
            <person name="Morin E."/>
            <person name="Salamov A."/>
            <person name="Lipzen A."/>
            <person name="Mereny Z."/>
            <person name="Hegedus B."/>
            <person name="Baldrian P."/>
            <person name="Stursova M."/>
            <person name="Weitz H."/>
            <person name="Taylor A."/>
            <person name="Grigoriev I.V."/>
            <person name="Nagy L.G."/>
            <person name="Martin F."/>
            <person name="Kauserud H."/>
        </authorList>
    </citation>
    <scope>NUCLEOTIDE SEQUENCE</scope>
    <source>
        <strain evidence="1">CBHHK200</strain>
    </source>
</reference>
<sequence length="164" mass="18284">MLAAGDDIDHRIRVPPTFTDSTRAWVAVSTRNSLENSLPQRIQTSAFSLRLFFLGPAPLQHEPSTKPPRFTWFSMSTIQVNGFNAAHVSQLFLDGMPCKPRHLLVTTFVPGFPPYGIVMDCEIVATPYNLVLGLDWAAHIQEFPVSTRNENQDSALPRHNQAAV</sequence>
<keyword evidence="2" id="KW-1185">Reference proteome</keyword>
<evidence type="ECO:0000313" key="1">
    <source>
        <dbReference type="EMBL" id="KAJ7036243.1"/>
    </source>
</evidence>
<dbReference type="AlphaFoldDB" id="A0AAD6T1P1"/>
<name>A0AAD6T1P1_9AGAR</name>
<protein>
    <submittedName>
        <fullName evidence="1">Uncharacterized protein</fullName>
    </submittedName>
</protein>
<dbReference type="EMBL" id="JARJCM010000044">
    <property type="protein sequence ID" value="KAJ7036243.1"/>
    <property type="molecule type" value="Genomic_DNA"/>
</dbReference>
<proteinExistence type="predicted"/>
<comment type="caution">
    <text evidence="1">The sequence shown here is derived from an EMBL/GenBank/DDBJ whole genome shotgun (WGS) entry which is preliminary data.</text>
</comment>
<organism evidence="1 2">
    <name type="scientific">Mycena alexandri</name>
    <dbReference type="NCBI Taxonomy" id="1745969"/>
    <lineage>
        <taxon>Eukaryota</taxon>
        <taxon>Fungi</taxon>
        <taxon>Dikarya</taxon>
        <taxon>Basidiomycota</taxon>
        <taxon>Agaricomycotina</taxon>
        <taxon>Agaricomycetes</taxon>
        <taxon>Agaricomycetidae</taxon>
        <taxon>Agaricales</taxon>
        <taxon>Marasmiineae</taxon>
        <taxon>Mycenaceae</taxon>
        <taxon>Mycena</taxon>
    </lineage>
</organism>
<dbReference type="Proteomes" id="UP001218188">
    <property type="component" value="Unassembled WGS sequence"/>
</dbReference>
<gene>
    <name evidence="1" type="ORF">C8F04DRAFT_1181523</name>
</gene>
<accession>A0AAD6T1P1</accession>